<feature type="region of interest" description="Disordered" evidence="1">
    <location>
        <begin position="87"/>
        <end position="140"/>
    </location>
</feature>
<gene>
    <name evidence="2" type="ORF">SAMN04489742_4895</name>
</gene>
<dbReference type="AlphaFoldDB" id="A0A1H1I1U9"/>
<dbReference type="EMBL" id="FNKH01000003">
    <property type="protein sequence ID" value="SDR31318.1"/>
    <property type="molecule type" value="Genomic_DNA"/>
</dbReference>
<feature type="region of interest" description="Disordered" evidence="1">
    <location>
        <begin position="265"/>
        <end position="303"/>
    </location>
</feature>
<name>A0A1H1I1U9_9MICC</name>
<evidence type="ECO:0000313" key="2">
    <source>
        <dbReference type="EMBL" id="SDR31318.1"/>
    </source>
</evidence>
<keyword evidence="3" id="KW-1185">Reference proteome</keyword>
<dbReference type="STRING" id="37928.SAMN04489742_4895"/>
<protein>
    <recommendedName>
        <fullName evidence="4">Alcohol dehydrogenase GroES-like domain-containing protein</fullName>
    </recommendedName>
</protein>
<proteinExistence type="predicted"/>
<evidence type="ECO:0000256" key="1">
    <source>
        <dbReference type="SAM" id="MobiDB-lite"/>
    </source>
</evidence>
<dbReference type="Proteomes" id="UP000181917">
    <property type="component" value="Unassembled WGS sequence"/>
</dbReference>
<sequence>MGDIADRTKERLGTSDAAIILPGDACSQQWTAWKTRPSRYRYHGPACPLNVDAAAQRHPVLRRCQPGHPSGPRHRLRFHLDRTQQEFHMQDQASPVALPKGPGPWAHPSPTLSGPPSRCRIQQRARDDRSGPGNHRGRLAESGILGPVRTDLDLYQQGLGHPTVMGHHVVGEIVSLSPACSGRGCRSRRQSSAGGIPALRTGQLQSLFTADVYRFCPTRIFGRTAPGRDARPPRGSGLHGGNAEYMELSTGQCCTNCPGIWTQTSLPGPSPLQTQSTGSSTLVAPRADRGWPSSGPATTVSPR</sequence>
<feature type="compositionally biased region" description="Polar residues" evidence="1">
    <location>
        <begin position="265"/>
        <end position="282"/>
    </location>
</feature>
<evidence type="ECO:0000313" key="3">
    <source>
        <dbReference type="Proteomes" id="UP000181917"/>
    </source>
</evidence>
<organism evidence="2 3">
    <name type="scientific">Crystallibacter crystallopoietes</name>
    <dbReference type="NCBI Taxonomy" id="37928"/>
    <lineage>
        <taxon>Bacteria</taxon>
        <taxon>Bacillati</taxon>
        <taxon>Actinomycetota</taxon>
        <taxon>Actinomycetes</taxon>
        <taxon>Micrococcales</taxon>
        <taxon>Micrococcaceae</taxon>
        <taxon>Crystallibacter</taxon>
    </lineage>
</organism>
<accession>A0A1H1I1U9</accession>
<reference evidence="2 3" key="1">
    <citation type="submission" date="2016-10" db="EMBL/GenBank/DDBJ databases">
        <authorList>
            <person name="de Groot N.N."/>
        </authorList>
    </citation>
    <scope>NUCLEOTIDE SEQUENCE [LARGE SCALE GENOMIC DNA]</scope>
    <source>
        <strain evidence="2 3">DSM 20117</strain>
    </source>
</reference>
<evidence type="ECO:0008006" key="4">
    <source>
        <dbReference type="Google" id="ProtNLM"/>
    </source>
</evidence>